<dbReference type="GeneID" id="9587256"/>
<dbReference type="HOGENOM" id="CLU_2110377_0_0_1"/>
<dbReference type="InParanoid" id="D8PUZ4"/>
<evidence type="ECO:0000313" key="2">
    <source>
        <dbReference type="Proteomes" id="UP000007431"/>
    </source>
</evidence>
<organism evidence="2">
    <name type="scientific">Schizophyllum commune (strain H4-8 / FGSC 9210)</name>
    <name type="common">Split gill fungus</name>
    <dbReference type="NCBI Taxonomy" id="578458"/>
    <lineage>
        <taxon>Eukaryota</taxon>
        <taxon>Fungi</taxon>
        <taxon>Dikarya</taxon>
        <taxon>Basidiomycota</taxon>
        <taxon>Agaricomycotina</taxon>
        <taxon>Agaricomycetes</taxon>
        <taxon>Agaricomycetidae</taxon>
        <taxon>Agaricales</taxon>
        <taxon>Schizophyllaceae</taxon>
        <taxon>Schizophyllum</taxon>
    </lineage>
</organism>
<sequence length="115" mass="12295">MEPHSRPWSTSEAASMNTLAPAFEAFQFADSPTSQEGAGAADAWYSYPTLASQEQQYRVEAERDVPLMYPKPSLPIGVSDLVDRAGDELAAAPEGGYFGYMGASEEEGDLTGVVV</sequence>
<dbReference type="OrthoDB" id="2954065at2759"/>
<evidence type="ECO:0000313" key="1">
    <source>
        <dbReference type="EMBL" id="EFJ00780.1"/>
    </source>
</evidence>
<name>D8PUZ4_SCHCM</name>
<dbReference type="KEGG" id="scm:SCHCO_01117388"/>
<reference evidence="1 2" key="1">
    <citation type="journal article" date="2010" name="Nat. Biotechnol.">
        <title>Genome sequence of the model mushroom Schizophyllum commune.</title>
        <authorList>
            <person name="Ohm R.A."/>
            <person name="de Jong J.F."/>
            <person name="Lugones L.G."/>
            <person name="Aerts A."/>
            <person name="Kothe E."/>
            <person name="Stajich J.E."/>
            <person name="de Vries R.P."/>
            <person name="Record E."/>
            <person name="Levasseur A."/>
            <person name="Baker S.E."/>
            <person name="Bartholomew K.A."/>
            <person name="Coutinho P.M."/>
            <person name="Erdmann S."/>
            <person name="Fowler T.J."/>
            <person name="Gathman A.C."/>
            <person name="Lombard V."/>
            <person name="Henrissat B."/>
            <person name="Knabe N."/>
            <person name="Kuees U."/>
            <person name="Lilly W.W."/>
            <person name="Lindquist E."/>
            <person name="Lucas S."/>
            <person name="Magnuson J.K."/>
            <person name="Piumi F."/>
            <person name="Raudaskoski M."/>
            <person name="Salamov A."/>
            <person name="Schmutz J."/>
            <person name="Schwarze F.W.M.R."/>
            <person name="vanKuyk P.A."/>
            <person name="Horton J.S."/>
            <person name="Grigoriev I.V."/>
            <person name="Woesten H.A.B."/>
        </authorList>
    </citation>
    <scope>NUCLEOTIDE SEQUENCE [LARGE SCALE GENOMIC DNA]</scope>
    <source>
        <strain evidence="2">H4-8 / FGSC 9210</strain>
    </source>
</reference>
<dbReference type="RefSeq" id="XP_003035682.1">
    <property type="nucleotide sequence ID" value="XM_003035636.1"/>
</dbReference>
<dbReference type="VEuPathDB" id="FungiDB:SCHCODRAFT_01117388"/>
<dbReference type="AlphaFoldDB" id="D8PUZ4"/>
<dbReference type="EMBL" id="GL377303">
    <property type="protein sequence ID" value="EFJ00780.1"/>
    <property type="molecule type" value="Genomic_DNA"/>
</dbReference>
<dbReference type="Proteomes" id="UP000007431">
    <property type="component" value="Unassembled WGS sequence"/>
</dbReference>
<gene>
    <name evidence="1" type="ORF">SCHCODRAFT_84373</name>
</gene>
<accession>D8PUZ4</accession>
<proteinExistence type="predicted"/>
<keyword evidence="2" id="KW-1185">Reference proteome</keyword>
<protein>
    <submittedName>
        <fullName evidence="1">Expressed protein</fullName>
    </submittedName>
</protein>